<dbReference type="RefSeq" id="WP_091495307.1">
    <property type="nucleotide sequence ID" value="NZ_FODJ01000002.1"/>
</dbReference>
<sequence length="246" mass="28532">MIKIKIGEIIKELRNKKGISARELSRRSGISQPYLSQLETGKNNNPTNEVLKKIASGLSIEFVELIHLSNYYNAEEVEKNKINKLLSEMTDLKGYFLPHLKEDVFYAIRESNLYMAHAFHNASDASGYERMFTDYFLNKNDEWTYSERDHEDMAKDFDKAYNIRTMLEVIEQGETTIEELESFSNLLNDIANKHNIAITGNEEVEADLYKVIKHKNVHYKQNKLNDNDKIIIAAYLDGYFSNEGNN</sequence>
<reference evidence="3 4" key="1">
    <citation type="submission" date="2016-10" db="EMBL/GenBank/DDBJ databases">
        <authorList>
            <person name="de Groot N.N."/>
        </authorList>
    </citation>
    <scope>NUCLEOTIDE SEQUENCE [LARGE SCALE GENOMIC DNA]</scope>
    <source>
        <strain evidence="3 4">CGMCC 1.10434</strain>
    </source>
</reference>
<dbReference type="SMART" id="SM00530">
    <property type="entry name" value="HTH_XRE"/>
    <property type="match status" value="1"/>
</dbReference>
<evidence type="ECO:0000256" key="1">
    <source>
        <dbReference type="ARBA" id="ARBA00023125"/>
    </source>
</evidence>
<dbReference type="Pfam" id="PF01381">
    <property type="entry name" value="HTH_3"/>
    <property type="match status" value="1"/>
</dbReference>
<dbReference type="SUPFAM" id="SSF47413">
    <property type="entry name" value="lambda repressor-like DNA-binding domains"/>
    <property type="match status" value="1"/>
</dbReference>
<keyword evidence="4" id="KW-1185">Reference proteome</keyword>
<dbReference type="EMBL" id="FODJ01000002">
    <property type="protein sequence ID" value="SEN87062.1"/>
    <property type="molecule type" value="Genomic_DNA"/>
</dbReference>
<dbReference type="InterPro" id="IPR050807">
    <property type="entry name" value="TransReg_Diox_bact_type"/>
</dbReference>
<dbReference type="Gene3D" id="1.10.260.40">
    <property type="entry name" value="lambda repressor-like DNA-binding domains"/>
    <property type="match status" value="1"/>
</dbReference>
<proteinExistence type="predicted"/>
<name>A0A1H8K295_9BACI</name>
<organism evidence="3 4">
    <name type="scientific">Amphibacillus marinus</name>
    <dbReference type="NCBI Taxonomy" id="872970"/>
    <lineage>
        <taxon>Bacteria</taxon>
        <taxon>Bacillati</taxon>
        <taxon>Bacillota</taxon>
        <taxon>Bacilli</taxon>
        <taxon>Bacillales</taxon>
        <taxon>Bacillaceae</taxon>
        <taxon>Amphibacillus</taxon>
    </lineage>
</organism>
<dbReference type="STRING" id="872970.SAMN04488134_102148"/>
<dbReference type="AlphaFoldDB" id="A0A1H8K295"/>
<dbReference type="PANTHER" id="PTHR46797:SF1">
    <property type="entry name" value="METHYLPHOSPHONATE SYNTHASE"/>
    <property type="match status" value="1"/>
</dbReference>
<dbReference type="Proteomes" id="UP000199300">
    <property type="component" value="Unassembled WGS sequence"/>
</dbReference>
<dbReference type="InterPro" id="IPR010982">
    <property type="entry name" value="Lambda_DNA-bd_dom_sf"/>
</dbReference>
<dbReference type="GO" id="GO:0005829">
    <property type="term" value="C:cytosol"/>
    <property type="evidence" value="ECO:0007669"/>
    <property type="project" value="TreeGrafter"/>
</dbReference>
<dbReference type="GO" id="GO:0003677">
    <property type="term" value="F:DNA binding"/>
    <property type="evidence" value="ECO:0007669"/>
    <property type="project" value="UniProtKB-KW"/>
</dbReference>
<accession>A0A1H8K295</accession>
<dbReference type="CDD" id="cd00093">
    <property type="entry name" value="HTH_XRE"/>
    <property type="match status" value="1"/>
</dbReference>
<dbReference type="GO" id="GO:0003700">
    <property type="term" value="F:DNA-binding transcription factor activity"/>
    <property type="evidence" value="ECO:0007669"/>
    <property type="project" value="TreeGrafter"/>
</dbReference>
<dbReference type="PROSITE" id="PS50943">
    <property type="entry name" value="HTH_CROC1"/>
    <property type="match status" value="1"/>
</dbReference>
<gene>
    <name evidence="3" type="ORF">SAMN04488134_102148</name>
</gene>
<evidence type="ECO:0000259" key="2">
    <source>
        <dbReference type="PROSITE" id="PS50943"/>
    </source>
</evidence>
<evidence type="ECO:0000313" key="3">
    <source>
        <dbReference type="EMBL" id="SEN87062.1"/>
    </source>
</evidence>
<keyword evidence="1" id="KW-0238">DNA-binding</keyword>
<evidence type="ECO:0000313" key="4">
    <source>
        <dbReference type="Proteomes" id="UP000199300"/>
    </source>
</evidence>
<dbReference type="InterPro" id="IPR001387">
    <property type="entry name" value="Cro/C1-type_HTH"/>
</dbReference>
<protein>
    <submittedName>
        <fullName evidence="3">Helix-turn-helix</fullName>
    </submittedName>
</protein>
<dbReference type="OrthoDB" id="9812960at2"/>
<feature type="domain" description="HTH cro/C1-type" evidence="2">
    <location>
        <begin position="10"/>
        <end position="65"/>
    </location>
</feature>
<dbReference type="PANTHER" id="PTHR46797">
    <property type="entry name" value="HTH-TYPE TRANSCRIPTIONAL REGULATOR"/>
    <property type="match status" value="1"/>
</dbReference>